<feature type="non-terminal residue" evidence="2">
    <location>
        <position position="1"/>
    </location>
</feature>
<dbReference type="PANTHER" id="PTHR12234:SF0">
    <property type="entry name" value="FORMIMIDOYLTRANSFERASE-CYCLODEAMINASE"/>
    <property type="match status" value="1"/>
</dbReference>
<evidence type="ECO:0000313" key="3">
    <source>
        <dbReference type="Proteomes" id="UP000502823"/>
    </source>
</evidence>
<accession>A0A6L2PS29</accession>
<proteinExistence type="predicted"/>
<dbReference type="InterPro" id="IPR037064">
    <property type="entry name" value="Formiminotransferase_N_sf"/>
</dbReference>
<reference evidence="3" key="1">
    <citation type="submission" date="2020-01" db="EMBL/GenBank/DDBJ databases">
        <title>Draft genome sequence of the Termite Coptotermes fromosanus.</title>
        <authorList>
            <person name="Itakura S."/>
            <person name="Yosikawa Y."/>
            <person name="Umezawa K."/>
        </authorList>
    </citation>
    <scope>NUCLEOTIDE SEQUENCE [LARGE SCALE GENOMIC DNA]</scope>
</reference>
<dbReference type="SMART" id="SM01222">
    <property type="entry name" value="FTCD_N"/>
    <property type="match status" value="1"/>
</dbReference>
<dbReference type="Pfam" id="PF07837">
    <property type="entry name" value="FTCD_N"/>
    <property type="match status" value="1"/>
</dbReference>
<comment type="caution">
    <text evidence="2">The sequence shown here is derived from an EMBL/GenBank/DDBJ whole genome shotgun (WGS) entry which is preliminary data.</text>
</comment>
<dbReference type="InterPro" id="IPR012886">
    <property type="entry name" value="Formiminotransferase_N"/>
</dbReference>
<dbReference type="InterPro" id="IPR051623">
    <property type="entry name" value="FTCD"/>
</dbReference>
<dbReference type="Proteomes" id="UP000502823">
    <property type="component" value="Unassembled WGS sequence"/>
</dbReference>
<dbReference type="Gene3D" id="3.30.990.10">
    <property type="entry name" value="Formiminotransferase, N-terminal subdomain"/>
    <property type="match status" value="1"/>
</dbReference>
<name>A0A6L2PS29_COPFO</name>
<protein>
    <recommendedName>
        <fullName evidence="1">Formiminotransferase N-terminal subdomain domain-containing protein</fullName>
    </recommendedName>
</protein>
<dbReference type="PANTHER" id="PTHR12234">
    <property type="entry name" value="FORMIMINOTRANSFERASE-CYCLODEAMINASE"/>
    <property type="match status" value="1"/>
</dbReference>
<dbReference type="SUPFAM" id="SSF55116">
    <property type="entry name" value="Formiminotransferase domain of formiminotransferase-cyclodeaminase"/>
    <property type="match status" value="1"/>
</dbReference>
<organism evidence="2 3">
    <name type="scientific">Coptotermes formosanus</name>
    <name type="common">Formosan subterranean termite</name>
    <dbReference type="NCBI Taxonomy" id="36987"/>
    <lineage>
        <taxon>Eukaryota</taxon>
        <taxon>Metazoa</taxon>
        <taxon>Ecdysozoa</taxon>
        <taxon>Arthropoda</taxon>
        <taxon>Hexapoda</taxon>
        <taxon>Insecta</taxon>
        <taxon>Pterygota</taxon>
        <taxon>Neoptera</taxon>
        <taxon>Polyneoptera</taxon>
        <taxon>Dictyoptera</taxon>
        <taxon>Blattodea</taxon>
        <taxon>Blattoidea</taxon>
        <taxon>Termitoidae</taxon>
        <taxon>Rhinotermitidae</taxon>
        <taxon>Coptotermes</taxon>
    </lineage>
</organism>
<dbReference type="GO" id="GO:0005542">
    <property type="term" value="F:folic acid binding"/>
    <property type="evidence" value="ECO:0007669"/>
    <property type="project" value="InterPro"/>
</dbReference>
<dbReference type="EMBL" id="BLKM01012040">
    <property type="protein sequence ID" value="GFG35413.1"/>
    <property type="molecule type" value="Genomic_DNA"/>
</dbReference>
<dbReference type="InParanoid" id="A0A6L2PS29"/>
<feature type="domain" description="Formiminotransferase N-terminal subdomain" evidence="1">
    <location>
        <begin position="1"/>
        <end position="78"/>
    </location>
</feature>
<gene>
    <name evidence="2" type="ORF">Cfor_07742</name>
</gene>
<dbReference type="InterPro" id="IPR022384">
    <property type="entry name" value="FormiminoTrfase_cat_dom_sf"/>
</dbReference>
<dbReference type="AlphaFoldDB" id="A0A6L2PS29"/>
<keyword evidence="3" id="KW-1185">Reference proteome</keyword>
<sequence length="78" mass="8115">VIDEIASAIRETAGCTLLDVDAGASTNRTVYTFVGEPAAVVRGAFNAARTAKRLINMAAHKGERAALNSILALLTVSE</sequence>
<evidence type="ECO:0000259" key="1">
    <source>
        <dbReference type="SMART" id="SM01222"/>
    </source>
</evidence>
<evidence type="ECO:0000313" key="2">
    <source>
        <dbReference type="EMBL" id="GFG35413.1"/>
    </source>
</evidence>
<dbReference type="GO" id="GO:0016740">
    <property type="term" value="F:transferase activity"/>
    <property type="evidence" value="ECO:0007669"/>
    <property type="project" value="InterPro"/>
</dbReference>
<dbReference type="OrthoDB" id="6504789at2759"/>